<comment type="caution">
    <text evidence="1">The sequence shown here is derived from an EMBL/GenBank/DDBJ whole genome shotgun (WGS) entry which is preliminary data.</text>
</comment>
<reference evidence="1" key="2">
    <citation type="submission" date="2021-04" db="EMBL/GenBank/DDBJ databases">
        <authorList>
            <person name="Podell S."/>
        </authorList>
    </citation>
    <scope>NUCLEOTIDE SEQUENCE</scope>
    <source>
        <strain evidence="1">Hildebrandi</strain>
    </source>
</reference>
<reference evidence="1" key="1">
    <citation type="journal article" date="2021" name="Sci. Rep.">
        <title>Diploid genomic architecture of Nitzschia inconspicua, an elite biomass production diatom.</title>
        <authorList>
            <person name="Oliver A."/>
            <person name="Podell S."/>
            <person name="Pinowska A."/>
            <person name="Traller J.C."/>
            <person name="Smith S.R."/>
            <person name="McClure R."/>
            <person name="Beliaev A."/>
            <person name="Bohutskyi P."/>
            <person name="Hill E.A."/>
            <person name="Rabines A."/>
            <person name="Zheng H."/>
            <person name="Allen L.Z."/>
            <person name="Kuo A."/>
            <person name="Grigoriev I.V."/>
            <person name="Allen A.E."/>
            <person name="Hazlebeck D."/>
            <person name="Allen E.E."/>
        </authorList>
    </citation>
    <scope>NUCLEOTIDE SEQUENCE</scope>
    <source>
        <strain evidence="1">Hildebrandi</strain>
    </source>
</reference>
<evidence type="ECO:0000313" key="2">
    <source>
        <dbReference type="Proteomes" id="UP000693970"/>
    </source>
</evidence>
<dbReference type="EMBL" id="JAGRRH010000017">
    <property type="protein sequence ID" value="KAG7351772.1"/>
    <property type="molecule type" value="Genomic_DNA"/>
</dbReference>
<organism evidence="1 2">
    <name type="scientific">Nitzschia inconspicua</name>
    <dbReference type="NCBI Taxonomy" id="303405"/>
    <lineage>
        <taxon>Eukaryota</taxon>
        <taxon>Sar</taxon>
        <taxon>Stramenopiles</taxon>
        <taxon>Ochrophyta</taxon>
        <taxon>Bacillariophyta</taxon>
        <taxon>Bacillariophyceae</taxon>
        <taxon>Bacillariophycidae</taxon>
        <taxon>Bacillariales</taxon>
        <taxon>Bacillariaceae</taxon>
        <taxon>Nitzschia</taxon>
    </lineage>
</organism>
<sequence>MTSSASSLPSLPHLSLEVFPEFITIDESSTQQLINRTTLNIPVSLCNNRSSPVQNLLKLYVYDTHPSCLTVDLELFVEEVGYSYNWITDLVLIRLFQTFPGRTYDPQQADIFVVPYLHMAHCMKAGYWIQCKSLPERGTSKDVLGQLPYYNVFYSTSTCVLLVRIRVYFSSLVDASTLVGHVWSSMESQRQANYPNESSF</sequence>
<dbReference type="AlphaFoldDB" id="A0A9K3KYF6"/>
<accession>A0A9K3KYF6</accession>
<protein>
    <submittedName>
        <fullName evidence="1">Uncharacterized protein</fullName>
    </submittedName>
</protein>
<dbReference type="Proteomes" id="UP000693970">
    <property type="component" value="Unassembled WGS sequence"/>
</dbReference>
<keyword evidence="2" id="KW-1185">Reference proteome</keyword>
<name>A0A9K3KYF6_9STRA</name>
<evidence type="ECO:0000313" key="1">
    <source>
        <dbReference type="EMBL" id="KAG7351772.1"/>
    </source>
</evidence>
<proteinExistence type="predicted"/>
<gene>
    <name evidence="1" type="ORF">IV203_007820</name>
</gene>